<evidence type="ECO:0000256" key="9">
    <source>
        <dbReference type="ARBA" id="ARBA00022691"/>
    </source>
</evidence>
<keyword evidence="9 12" id="KW-0949">S-adenosyl-L-methionine</keyword>
<dbReference type="InterPro" id="IPR046886">
    <property type="entry name" value="RsmE_MTase_dom"/>
</dbReference>
<comment type="subcellular location">
    <subcellularLocation>
        <location evidence="1 12">Cytoplasm</location>
    </subcellularLocation>
</comment>
<dbReference type="NCBIfam" id="TIGR00046">
    <property type="entry name" value="RsmE family RNA methyltransferase"/>
    <property type="match status" value="1"/>
</dbReference>
<evidence type="ECO:0000313" key="16">
    <source>
        <dbReference type="Proteomes" id="UP001199469"/>
    </source>
</evidence>
<dbReference type="EC" id="2.1.1.193" evidence="3 12"/>
<evidence type="ECO:0000256" key="1">
    <source>
        <dbReference type="ARBA" id="ARBA00004496"/>
    </source>
</evidence>
<dbReference type="GO" id="GO:0008168">
    <property type="term" value="F:methyltransferase activity"/>
    <property type="evidence" value="ECO:0007669"/>
    <property type="project" value="UniProtKB-KW"/>
</dbReference>
<dbReference type="CDD" id="cd18084">
    <property type="entry name" value="RsmE-like"/>
    <property type="match status" value="1"/>
</dbReference>
<dbReference type="GO" id="GO:0032259">
    <property type="term" value="P:methylation"/>
    <property type="evidence" value="ECO:0007669"/>
    <property type="project" value="UniProtKB-KW"/>
</dbReference>
<evidence type="ECO:0000256" key="3">
    <source>
        <dbReference type="ARBA" id="ARBA00012328"/>
    </source>
</evidence>
<dbReference type="Gene3D" id="2.40.240.20">
    <property type="entry name" value="Hypothetical PUA domain-like, domain 1"/>
    <property type="match status" value="1"/>
</dbReference>
<organism evidence="15 16">
    <name type="scientific">Actinomycetospora endophytica</name>
    <dbReference type="NCBI Taxonomy" id="2291215"/>
    <lineage>
        <taxon>Bacteria</taxon>
        <taxon>Bacillati</taxon>
        <taxon>Actinomycetota</taxon>
        <taxon>Actinomycetes</taxon>
        <taxon>Pseudonocardiales</taxon>
        <taxon>Pseudonocardiaceae</taxon>
        <taxon>Actinomycetospora</taxon>
    </lineage>
</organism>
<evidence type="ECO:0000256" key="8">
    <source>
        <dbReference type="ARBA" id="ARBA00022679"/>
    </source>
</evidence>
<dbReference type="InterPro" id="IPR015947">
    <property type="entry name" value="PUA-like_sf"/>
</dbReference>
<evidence type="ECO:0000259" key="13">
    <source>
        <dbReference type="Pfam" id="PF04452"/>
    </source>
</evidence>
<evidence type="ECO:0000256" key="6">
    <source>
        <dbReference type="ARBA" id="ARBA00022552"/>
    </source>
</evidence>
<dbReference type="PIRSF" id="PIRSF015601">
    <property type="entry name" value="MTase_slr0722"/>
    <property type="match status" value="1"/>
</dbReference>
<dbReference type="PANTHER" id="PTHR30027:SF3">
    <property type="entry name" value="16S RRNA (URACIL(1498)-N(3))-METHYLTRANSFERASE"/>
    <property type="match status" value="1"/>
</dbReference>
<keyword evidence="16" id="KW-1185">Reference proteome</keyword>
<evidence type="ECO:0000256" key="7">
    <source>
        <dbReference type="ARBA" id="ARBA00022603"/>
    </source>
</evidence>
<dbReference type="InterPro" id="IPR029028">
    <property type="entry name" value="Alpha/beta_knot_MTases"/>
</dbReference>
<evidence type="ECO:0000259" key="14">
    <source>
        <dbReference type="Pfam" id="PF20260"/>
    </source>
</evidence>
<evidence type="ECO:0000256" key="2">
    <source>
        <dbReference type="ARBA" id="ARBA00005528"/>
    </source>
</evidence>
<dbReference type="RefSeq" id="WP_230738206.1">
    <property type="nucleotide sequence ID" value="NZ_JAJNDB010000005.1"/>
</dbReference>
<protein>
    <recommendedName>
        <fullName evidence="4 12">Ribosomal RNA small subunit methyltransferase E</fullName>
        <ecNumber evidence="3 12">2.1.1.193</ecNumber>
    </recommendedName>
</protein>
<evidence type="ECO:0000256" key="5">
    <source>
        <dbReference type="ARBA" id="ARBA00022490"/>
    </source>
</evidence>
<dbReference type="PANTHER" id="PTHR30027">
    <property type="entry name" value="RIBOSOMAL RNA SMALL SUBUNIT METHYLTRANSFERASE E"/>
    <property type="match status" value="1"/>
</dbReference>
<dbReference type="Gene3D" id="3.40.1280.10">
    <property type="match status" value="1"/>
</dbReference>
<evidence type="ECO:0000256" key="11">
    <source>
        <dbReference type="ARBA" id="ARBA00047944"/>
    </source>
</evidence>
<dbReference type="InterPro" id="IPR029026">
    <property type="entry name" value="tRNA_m1G_MTases_N"/>
</dbReference>
<feature type="domain" description="Ribosomal RNA small subunit methyltransferase E methyltransferase" evidence="13">
    <location>
        <begin position="85"/>
        <end position="245"/>
    </location>
</feature>
<keyword evidence="8 12" id="KW-0808">Transferase</keyword>
<evidence type="ECO:0000256" key="4">
    <source>
        <dbReference type="ARBA" id="ARBA00013673"/>
    </source>
</evidence>
<gene>
    <name evidence="15" type="ORF">LQ327_23580</name>
</gene>
<feature type="domain" description="Ribosomal RNA small subunit methyltransferase E PUA-like" evidence="14">
    <location>
        <begin position="29"/>
        <end position="75"/>
    </location>
</feature>
<dbReference type="InterPro" id="IPR046887">
    <property type="entry name" value="RsmE_PUA-like"/>
</dbReference>
<dbReference type="Pfam" id="PF04452">
    <property type="entry name" value="Methyltrans_RNA"/>
    <property type="match status" value="1"/>
</dbReference>
<evidence type="ECO:0000256" key="10">
    <source>
        <dbReference type="ARBA" id="ARBA00025699"/>
    </source>
</evidence>
<dbReference type="SUPFAM" id="SSF75217">
    <property type="entry name" value="alpha/beta knot"/>
    <property type="match status" value="1"/>
</dbReference>
<keyword evidence="5 12" id="KW-0963">Cytoplasm</keyword>
<comment type="similarity">
    <text evidence="2 12">Belongs to the RNA methyltransferase RsmE family.</text>
</comment>
<comment type="function">
    <text evidence="10 12">Specifically methylates the N3 position of the uracil ring of uridine 1498 (m3U1498) in 16S rRNA. Acts on the fully assembled 30S ribosomal subunit.</text>
</comment>
<proteinExistence type="inferred from homology"/>
<dbReference type="EMBL" id="JAJNDB010000005">
    <property type="protein sequence ID" value="MCD2196360.1"/>
    <property type="molecule type" value="Genomic_DNA"/>
</dbReference>
<evidence type="ECO:0000256" key="12">
    <source>
        <dbReference type="PIRNR" id="PIRNR015601"/>
    </source>
</evidence>
<accession>A0ABS8PDL6</accession>
<dbReference type="NCBIfam" id="NF008693">
    <property type="entry name" value="PRK11713.2-3"/>
    <property type="match status" value="1"/>
</dbReference>
<reference evidence="15 16" key="1">
    <citation type="submission" date="2021-11" db="EMBL/GenBank/DDBJ databases">
        <title>Draft genome sequence of Actinomycetospora sp. SF1 isolated from the rhizosphere soil.</title>
        <authorList>
            <person name="Duangmal K."/>
            <person name="Chantavorakit T."/>
        </authorList>
    </citation>
    <scope>NUCLEOTIDE SEQUENCE [LARGE SCALE GENOMIC DNA]</scope>
    <source>
        <strain evidence="15 16">TBRC 5722</strain>
    </source>
</reference>
<dbReference type="Proteomes" id="UP001199469">
    <property type="component" value="Unassembled WGS sequence"/>
</dbReference>
<sequence length="255" mass="26518">MTPHPRALAWSRPALFLLDAVPGAGEVVLDGAEGRHAADVKRVTPGEMILLGDGAGTRARAEVTAVAKGHVTATIREHRHDEPPAVTITLAQALAKGDRGELAVELATEAGVDAVVPWRAERCVTRWDDGPRGAKALARWRSTATEAAKQARRARIPHVEEPVTTPQLARRLGGTTTLLLEAGADESLATVALPEAGEVVLVVGPEGGVTDTEAARLADAGAVPVRLGPDVLRTSTAGAVALGALGVRTARWTSR</sequence>
<dbReference type="SUPFAM" id="SSF88697">
    <property type="entry name" value="PUA domain-like"/>
    <property type="match status" value="1"/>
</dbReference>
<dbReference type="Pfam" id="PF20260">
    <property type="entry name" value="PUA_4"/>
    <property type="match status" value="1"/>
</dbReference>
<dbReference type="InterPro" id="IPR006700">
    <property type="entry name" value="RsmE"/>
</dbReference>
<keyword evidence="7 12" id="KW-0489">Methyltransferase</keyword>
<keyword evidence="6 12" id="KW-0698">rRNA processing</keyword>
<comment type="caution">
    <text evidence="15">The sequence shown here is derived from an EMBL/GenBank/DDBJ whole genome shotgun (WGS) entry which is preliminary data.</text>
</comment>
<evidence type="ECO:0000313" key="15">
    <source>
        <dbReference type="EMBL" id="MCD2196360.1"/>
    </source>
</evidence>
<comment type="catalytic activity">
    <reaction evidence="11 12">
        <text>uridine(1498) in 16S rRNA + S-adenosyl-L-methionine = N(3)-methyluridine(1498) in 16S rRNA + S-adenosyl-L-homocysteine + H(+)</text>
        <dbReference type="Rhea" id="RHEA:42920"/>
        <dbReference type="Rhea" id="RHEA-COMP:10283"/>
        <dbReference type="Rhea" id="RHEA-COMP:10284"/>
        <dbReference type="ChEBI" id="CHEBI:15378"/>
        <dbReference type="ChEBI" id="CHEBI:57856"/>
        <dbReference type="ChEBI" id="CHEBI:59789"/>
        <dbReference type="ChEBI" id="CHEBI:65315"/>
        <dbReference type="ChEBI" id="CHEBI:74502"/>
        <dbReference type="EC" id="2.1.1.193"/>
    </reaction>
</comment>
<name>A0ABS8PDL6_9PSEU</name>